<dbReference type="PROSITE" id="PS51197">
    <property type="entry name" value="HTH_RRF2_2"/>
    <property type="match status" value="1"/>
</dbReference>
<dbReference type="InterPro" id="IPR036388">
    <property type="entry name" value="WH-like_DNA-bd_sf"/>
</dbReference>
<dbReference type="InterPro" id="IPR000944">
    <property type="entry name" value="Tscrpt_reg_Rrf2"/>
</dbReference>
<dbReference type="Proteomes" id="UP001623290">
    <property type="component" value="Plasmid unnamed4"/>
</dbReference>
<sequence>MRLNDTTDLALRIMIYAASVHPRRFNIDQIVQTYALPRSTIMKVVSSLTQGALLSAQRGRGGGLYLAREASEISVGDIIQHMETDFDLVECMRTGNRCTITESCKLIPPLIAARKAFIETLGRYSVADVALAPSDFGMDTA</sequence>
<dbReference type="PANTHER" id="PTHR33221">
    <property type="entry name" value="WINGED HELIX-TURN-HELIX TRANSCRIPTIONAL REGULATOR, RRF2 FAMILY"/>
    <property type="match status" value="1"/>
</dbReference>
<gene>
    <name evidence="2" type="ORF">RPE78_18465</name>
</gene>
<proteinExistence type="predicted"/>
<evidence type="ECO:0000313" key="2">
    <source>
        <dbReference type="EMBL" id="WRY36048.1"/>
    </source>
</evidence>
<dbReference type="InterPro" id="IPR036390">
    <property type="entry name" value="WH_DNA-bd_sf"/>
</dbReference>
<protein>
    <submittedName>
        <fullName evidence="2">Rrf2 family transcriptional regulator</fullName>
    </submittedName>
</protein>
<organism evidence="2 3">
    <name type="scientific">Thioclava litoralis</name>
    <dbReference type="NCBI Taxonomy" id="3076557"/>
    <lineage>
        <taxon>Bacteria</taxon>
        <taxon>Pseudomonadati</taxon>
        <taxon>Pseudomonadota</taxon>
        <taxon>Alphaproteobacteria</taxon>
        <taxon>Rhodobacterales</taxon>
        <taxon>Paracoccaceae</taxon>
        <taxon>Thioclava</taxon>
    </lineage>
</organism>
<name>A0ABZ1E4U5_9RHOB</name>
<keyword evidence="2" id="KW-0614">Plasmid</keyword>
<dbReference type="EMBL" id="CP135447">
    <property type="protein sequence ID" value="WRY36048.1"/>
    <property type="molecule type" value="Genomic_DNA"/>
</dbReference>
<dbReference type="SUPFAM" id="SSF46785">
    <property type="entry name" value="Winged helix' DNA-binding domain"/>
    <property type="match status" value="1"/>
</dbReference>
<dbReference type="Gene3D" id="1.10.10.10">
    <property type="entry name" value="Winged helix-like DNA-binding domain superfamily/Winged helix DNA-binding domain"/>
    <property type="match status" value="1"/>
</dbReference>
<keyword evidence="1" id="KW-0238">DNA-binding</keyword>
<dbReference type="RefSeq" id="WP_406721746.1">
    <property type="nucleotide sequence ID" value="NZ_CP135447.1"/>
</dbReference>
<reference evidence="2 3" key="1">
    <citation type="submission" date="2023-09" db="EMBL/GenBank/DDBJ databases">
        <title>Thioclava shenzhenensis sp. nov., a multidrug resistant bacteria-antagonizing species isolated from coastal seawater.</title>
        <authorList>
            <person name="Long M."/>
        </authorList>
    </citation>
    <scope>NUCLEOTIDE SEQUENCE [LARGE SCALE GENOMIC DNA]</scope>
    <source>
        <strain evidence="2 3">FTW29</strain>
        <plasmid evidence="2 3">unnamed4</plasmid>
    </source>
</reference>
<dbReference type="PANTHER" id="PTHR33221:SF4">
    <property type="entry name" value="HTH-TYPE TRANSCRIPTIONAL REPRESSOR NSRR"/>
    <property type="match status" value="1"/>
</dbReference>
<dbReference type="NCBIfam" id="TIGR00738">
    <property type="entry name" value="rrf2_super"/>
    <property type="match status" value="1"/>
</dbReference>
<keyword evidence="3" id="KW-1185">Reference proteome</keyword>
<dbReference type="Pfam" id="PF02082">
    <property type="entry name" value="Rrf2"/>
    <property type="match status" value="1"/>
</dbReference>
<evidence type="ECO:0000256" key="1">
    <source>
        <dbReference type="ARBA" id="ARBA00023125"/>
    </source>
</evidence>
<accession>A0ABZ1E4U5</accession>
<geneLocation type="plasmid" evidence="2 3">
    <name>unnamed4</name>
</geneLocation>
<evidence type="ECO:0000313" key="3">
    <source>
        <dbReference type="Proteomes" id="UP001623290"/>
    </source>
</evidence>